<dbReference type="Gene3D" id="3.30.565.10">
    <property type="entry name" value="Histidine kinase-like ATPase, C-terminal domain"/>
    <property type="match status" value="1"/>
</dbReference>
<dbReference type="Gene3D" id="1.10.287.130">
    <property type="match status" value="1"/>
</dbReference>
<dbReference type="GO" id="GO:0005886">
    <property type="term" value="C:plasma membrane"/>
    <property type="evidence" value="ECO:0007669"/>
    <property type="project" value="UniProtKB-SubCell"/>
</dbReference>
<dbReference type="PANTHER" id="PTHR45339:SF1">
    <property type="entry name" value="HYBRID SIGNAL TRANSDUCTION HISTIDINE KINASE J"/>
    <property type="match status" value="1"/>
</dbReference>
<evidence type="ECO:0000256" key="6">
    <source>
        <dbReference type="ARBA" id="ARBA00022692"/>
    </source>
</evidence>
<dbReference type="InterPro" id="IPR035965">
    <property type="entry name" value="PAS-like_dom_sf"/>
</dbReference>
<evidence type="ECO:0000256" key="12">
    <source>
        <dbReference type="PROSITE-ProRule" id="PRU00110"/>
    </source>
</evidence>
<accession>A0AAW5AC36</accession>
<evidence type="ECO:0000259" key="16">
    <source>
        <dbReference type="PROSITE" id="PS50894"/>
    </source>
</evidence>
<reference evidence="17 18" key="1">
    <citation type="submission" date="2019-11" db="EMBL/GenBank/DDBJ databases">
        <title>Epiphytic Pseudomonas syringae from cherry orchards.</title>
        <authorList>
            <person name="Hulin M.T."/>
        </authorList>
    </citation>
    <scope>NUCLEOTIDE SEQUENCE [LARGE SCALE GENOMIC DNA]</scope>
    <source>
        <strain evidence="17 18">PA-6-9F</strain>
    </source>
</reference>
<dbReference type="InterPro" id="IPR003661">
    <property type="entry name" value="HisK_dim/P_dom"/>
</dbReference>
<dbReference type="GO" id="GO:0000155">
    <property type="term" value="F:phosphorelay sensor kinase activity"/>
    <property type="evidence" value="ECO:0007669"/>
    <property type="project" value="InterPro"/>
</dbReference>
<evidence type="ECO:0000256" key="2">
    <source>
        <dbReference type="ARBA" id="ARBA00004651"/>
    </source>
</evidence>
<dbReference type="EC" id="2.7.13.3" evidence="3"/>
<comment type="caution">
    <text evidence="17">The sequence shown here is derived from an EMBL/GenBank/DDBJ whole genome shotgun (WGS) entry which is preliminary data.</text>
</comment>
<dbReference type="InterPro" id="IPR036641">
    <property type="entry name" value="HPT_dom_sf"/>
</dbReference>
<evidence type="ECO:0000259" key="15">
    <source>
        <dbReference type="PROSITE" id="PS50110"/>
    </source>
</evidence>
<dbReference type="SUPFAM" id="SSF52172">
    <property type="entry name" value="CheY-like"/>
    <property type="match status" value="2"/>
</dbReference>
<dbReference type="Pfam" id="PF00072">
    <property type="entry name" value="Response_reg"/>
    <property type="match status" value="2"/>
</dbReference>
<dbReference type="SMART" id="SM00387">
    <property type="entry name" value="HATPase_c"/>
    <property type="match status" value="1"/>
</dbReference>
<dbReference type="PROSITE" id="PS50894">
    <property type="entry name" value="HPT"/>
    <property type="match status" value="1"/>
</dbReference>
<dbReference type="InterPro" id="IPR005467">
    <property type="entry name" value="His_kinase_dom"/>
</dbReference>
<dbReference type="InterPro" id="IPR036890">
    <property type="entry name" value="HATPase_C_sf"/>
</dbReference>
<dbReference type="FunFam" id="3.30.565.10:FF:000010">
    <property type="entry name" value="Sensor histidine kinase RcsC"/>
    <property type="match status" value="1"/>
</dbReference>
<dbReference type="Proteomes" id="UP000814172">
    <property type="component" value="Unassembled WGS sequence"/>
</dbReference>
<dbReference type="CDD" id="cd17546">
    <property type="entry name" value="REC_hyHK_CKI1_RcsC-like"/>
    <property type="match status" value="1"/>
</dbReference>
<dbReference type="SUPFAM" id="SSF55874">
    <property type="entry name" value="ATPase domain of HSP90 chaperone/DNA topoisomerase II/histidine kinase"/>
    <property type="match status" value="1"/>
</dbReference>
<organism evidence="17 18">
    <name type="scientific">Pseudomonas proteolytica</name>
    <dbReference type="NCBI Taxonomy" id="219574"/>
    <lineage>
        <taxon>Bacteria</taxon>
        <taxon>Pseudomonadati</taxon>
        <taxon>Pseudomonadota</taxon>
        <taxon>Gammaproteobacteria</taxon>
        <taxon>Pseudomonadales</taxon>
        <taxon>Pseudomonadaceae</taxon>
        <taxon>Pseudomonas</taxon>
    </lineage>
</organism>
<feature type="modified residue" description="4-aspartylphosphate" evidence="13">
    <location>
        <position position="903"/>
    </location>
</feature>
<name>A0AAW5AC36_9PSED</name>
<dbReference type="InterPro" id="IPR004358">
    <property type="entry name" value="Sig_transdc_His_kin-like_C"/>
</dbReference>
<dbReference type="AlphaFoldDB" id="A0AAW5AC36"/>
<dbReference type="InterPro" id="IPR011006">
    <property type="entry name" value="CheY-like_superfamily"/>
</dbReference>
<dbReference type="PANTHER" id="PTHR45339">
    <property type="entry name" value="HYBRID SIGNAL TRANSDUCTION HISTIDINE KINASE J"/>
    <property type="match status" value="1"/>
</dbReference>
<dbReference type="InterPro" id="IPR001789">
    <property type="entry name" value="Sig_transdc_resp-reg_receiver"/>
</dbReference>
<comment type="subcellular location">
    <subcellularLocation>
        <location evidence="2">Cell membrane</location>
        <topology evidence="2">Multi-pass membrane protein</topology>
    </subcellularLocation>
</comment>
<keyword evidence="10" id="KW-0902">Two-component regulatory system</keyword>
<evidence type="ECO:0000256" key="10">
    <source>
        <dbReference type="ARBA" id="ARBA00023012"/>
    </source>
</evidence>
<feature type="domain" description="Histidine kinase" evidence="14">
    <location>
        <begin position="483"/>
        <end position="704"/>
    </location>
</feature>
<keyword evidence="7" id="KW-0547">Nucleotide-binding</keyword>
<evidence type="ECO:0000256" key="13">
    <source>
        <dbReference type="PROSITE-ProRule" id="PRU00169"/>
    </source>
</evidence>
<dbReference type="CDD" id="cd00082">
    <property type="entry name" value="HisKA"/>
    <property type="match status" value="1"/>
</dbReference>
<dbReference type="GO" id="GO:0005524">
    <property type="term" value="F:ATP binding"/>
    <property type="evidence" value="ECO:0007669"/>
    <property type="project" value="UniProtKB-KW"/>
</dbReference>
<keyword evidence="4" id="KW-1003">Cell membrane</keyword>
<gene>
    <name evidence="17" type="ORF">GIW75_11925</name>
</gene>
<dbReference type="SMART" id="SM00388">
    <property type="entry name" value="HisKA"/>
    <property type="match status" value="1"/>
</dbReference>
<keyword evidence="11" id="KW-0472">Membrane</keyword>
<feature type="domain" description="Response regulatory" evidence="15">
    <location>
        <begin position="720"/>
        <end position="841"/>
    </location>
</feature>
<dbReference type="PROSITE" id="PS50109">
    <property type="entry name" value="HIS_KIN"/>
    <property type="match status" value="1"/>
</dbReference>
<dbReference type="Pfam" id="PF01627">
    <property type="entry name" value="Hpt"/>
    <property type="match status" value="1"/>
</dbReference>
<dbReference type="SUPFAM" id="SSF47384">
    <property type="entry name" value="Homodimeric domain of signal transducing histidine kinase"/>
    <property type="match status" value="1"/>
</dbReference>
<dbReference type="SUPFAM" id="SSF47226">
    <property type="entry name" value="Histidine-containing phosphotransfer domain, HPT domain"/>
    <property type="match status" value="1"/>
</dbReference>
<evidence type="ECO:0000256" key="5">
    <source>
        <dbReference type="ARBA" id="ARBA00022553"/>
    </source>
</evidence>
<feature type="domain" description="Response regulatory" evidence="15">
    <location>
        <begin position="853"/>
        <end position="968"/>
    </location>
</feature>
<dbReference type="Gene3D" id="1.20.120.160">
    <property type="entry name" value="HPT domain"/>
    <property type="match status" value="1"/>
</dbReference>
<dbReference type="Pfam" id="PF02518">
    <property type="entry name" value="HATPase_c"/>
    <property type="match status" value="1"/>
</dbReference>
<dbReference type="InterPro" id="IPR003594">
    <property type="entry name" value="HATPase_dom"/>
</dbReference>
<keyword evidence="8" id="KW-0067">ATP-binding</keyword>
<dbReference type="InterPro" id="IPR008207">
    <property type="entry name" value="Sig_transdc_His_kin_Hpt_dom"/>
</dbReference>
<dbReference type="PRINTS" id="PR00344">
    <property type="entry name" value="BCTRLSENSOR"/>
</dbReference>
<dbReference type="EMBL" id="WKEW01000031">
    <property type="protein sequence ID" value="MCF5057661.1"/>
    <property type="molecule type" value="Genomic_DNA"/>
</dbReference>
<dbReference type="SMART" id="SM00448">
    <property type="entry name" value="REC"/>
    <property type="match status" value="2"/>
</dbReference>
<evidence type="ECO:0000256" key="9">
    <source>
        <dbReference type="ARBA" id="ARBA00022989"/>
    </source>
</evidence>
<dbReference type="SUPFAM" id="SSF55785">
    <property type="entry name" value="PYP-like sensor domain (PAS domain)"/>
    <property type="match status" value="1"/>
</dbReference>
<keyword evidence="5 13" id="KW-0597">Phosphoprotein</keyword>
<dbReference type="CDD" id="cd16922">
    <property type="entry name" value="HATPase_EvgS-ArcB-TorS-like"/>
    <property type="match status" value="1"/>
</dbReference>
<evidence type="ECO:0000256" key="11">
    <source>
        <dbReference type="ARBA" id="ARBA00023136"/>
    </source>
</evidence>
<evidence type="ECO:0000259" key="14">
    <source>
        <dbReference type="PROSITE" id="PS50109"/>
    </source>
</evidence>
<feature type="modified residue" description="4-aspartylphosphate" evidence="13">
    <location>
        <position position="774"/>
    </location>
</feature>
<proteinExistence type="predicted"/>
<feature type="modified residue" description="Phosphohistidine" evidence="12">
    <location>
        <position position="1044"/>
    </location>
</feature>
<evidence type="ECO:0000256" key="8">
    <source>
        <dbReference type="ARBA" id="ARBA00022840"/>
    </source>
</evidence>
<keyword evidence="6" id="KW-0812">Transmembrane</keyword>
<evidence type="ECO:0000256" key="4">
    <source>
        <dbReference type="ARBA" id="ARBA00022475"/>
    </source>
</evidence>
<comment type="catalytic activity">
    <reaction evidence="1">
        <text>ATP + protein L-histidine = ADP + protein N-phospho-L-histidine.</text>
        <dbReference type="EC" id="2.7.13.3"/>
    </reaction>
</comment>
<evidence type="ECO:0000256" key="1">
    <source>
        <dbReference type="ARBA" id="ARBA00000085"/>
    </source>
</evidence>
<keyword evidence="18" id="KW-1185">Reference proteome</keyword>
<protein>
    <recommendedName>
        <fullName evidence="3">histidine kinase</fullName>
        <ecNumber evidence="3">2.7.13.3</ecNumber>
    </recommendedName>
</protein>
<evidence type="ECO:0000256" key="3">
    <source>
        <dbReference type="ARBA" id="ARBA00012438"/>
    </source>
</evidence>
<dbReference type="InterPro" id="IPR036097">
    <property type="entry name" value="HisK_dim/P_sf"/>
</dbReference>
<dbReference type="CDD" id="cd00156">
    <property type="entry name" value="REC"/>
    <property type="match status" value="1"/>
</dbReference>
<keyword evidence="9" id="KW-1133">Transmembrane helix</keyword>
<evidence type="ECO:0000313" key="18">
    <source>
        <dbReference type="Proteomes" id="UP000814172"/>
    </source>
</evidence>
<feature type="domain" description="HPt" evidence="16">
    <location>
        <begin position="1005"/>
        <end position="1101"/>
    </location>
</feature>
<dbReference type="Pfam" id="PF00512">
    <property type="entry name" value="HisKA"/>
    <property type="match status" value="1"/>
</dbReference>
<dbReference type="Gene3D" id="3.40.50.2300">
    <property type="match status" value="2"/>
</dbReference>
<evidence type="ECO:0000256" key="7">
    <source>
        <dbReference type="ARBA" id="ARBA00022741"/>
    </source>
</evidence>
<sequence length="1101" mass="122667">MRDRHVPRRLKYLVAPLVAIAVLLASALLILQTNHASVMAHNLSQLQARLAIVERMIQRWQRNQLHNAERLAALPPVRAWAARQLQLGPQQAERSADFQLLQQLYSDLGYKGHVLFNEHLQVVNDNYPVPHKHPYQAAAVRQTLLTAQREGAAVSQAFTAPQALLHGYSTPDSTIQIVCAQLSADPSTGTLCLHAELRNGLPELLNSLSSPRNSEIFVVERSGQQLGTSSLWPNPITLKTGDSSQYLEGYLNAHGEHVAGLLKWSNELQLGLVLEQPIDKLYEANAHSRNLVIGLTAFAILLIAWLSLLAQRHRKRLAQREAFYRQVLDHLPLLVRVRNPDGKCLLENQLARDSHLLTHQDLSLQQDQADTHLPPFSREVWLTLRATLLEGRVCERRLTQGDFRSPDFEAKRLIGFPIWDTRGELVALGSIALYESEQVRSRLALQALTDSLEQQVQQRTTELAQAKEVAEAATQAKANFLANMSHEIRSPLNAVIGLAYLAERCNQDPRVAVYQQRILKSAQHLQEVVNGILDFSKLDAGKLQLEQVMFSPERLMENVADILWEKAQSKQLEMVCDLDPRLPDVLYGDSLRIAQMLINLAENAIKFTAQGMVAVRIRLEEQRGEYWQLCFEVQDSGSGIPAERLLEIFQPFEQLDNSTSRHFGGTGLGLAICAQLAELMGTRIEARSELGVGSLFSFSLSLKGGASHQAPLPGARSARRVLLVDSNAHSRSNLSEMLAALGLQADMASSGQLACTLLSQAQVRDQPYALVLVDWNLPDLPPSELLAWAKPRQLLNHSRVILLSAHGSEQPLADLPLEEYDAVLDKPVSPQRLRETVLRLERSEAHPALEGRHVLLVENETINQDVARELLESLGVRVSLTNNGLAALACLARDASIELVLMDIQMPLMDGLEATRHIRPLYPALPVIAMTASNLAGDRERCLAAGMNDYLAKPIDPQRLADKLRRWLCVQAPVTAALLEQNEALPQKTKDRINRQAALERLLGNERLYHSLLQRFVSEYGQTAEQLEQALAAGEHNRAMEIAHRFKSVAATIGAEHLCELTQHFEEQLREQRPYATCLTSLTLELNALLLQLDDESAGES</sequence>
<dbReference type="PROSITE" id="PS50110">
    <property type="entry name" value="RESPONSE_REGULATORY"/>
    <property type="match status" value="2"/>
</dbReference>
<evidence type="ECO:0000313" key="17">
    <source>
        <dbReference type="EMBL" id="MCF5057661.1"/>
    </source>
</evidence>